<dbReference type="InterPro" id="IPR036155">
    <property type="entry name" value="Crypto/Photolyase_N_sf"/>
</dbReference>
<dbReference type="InterPro" id="IPR006050">
    <property type="entry name" value="DNA_photolyase_N"/>
</dbReference>
<proteinExistence type="inferred from homology"/>
<evidence type="ECO:0000256" key="6">
    <source>
        <dbReference type="ARBA" id="ARBA00022991"/>
    </source>
</evidence>
<accession>A0AB37E9W9</accession>
<dbReference type="GO" id="GO:0003677">
    <property type="term" value="F:DNA binding"/>
    <property type="evidence" value="ECO:0007669"/>
    <property type="project" value="TreeGrafter"/>
</dbReference>
<dbReference type="GO" id="GO:0000719">
    <property type="term" value="P:photoreactive repair"/>
    <property type="evidence" value="ECO:0007669"/>
    <property type="project" value="UniProtKB-ARBA"/>
</dbReference>
<dbReference type="PANTHER" id="PTHR11455">
    <property type="entry name" value="CRYPTOCHROME"/>
    <property type="match status" value="1"/>
</dbReference>
<feature type="binding site" evidence="8">
    <location>
        <position position="277"/>
    </location>
    <ligand>
        <name>FAD</name>
        <dbReference type="ChEBI" id="CHEBI:57692"/>
    </ligand>
</feature>
<evidence type="ECO:0000256" key="8">
    <source>
        <dbReference type="PIRSR" id="PIRSR602081-1"/>
    </source>
</evidence>
<dbReference type="PROSITE" id="PS00394">
    <property type="entry name" value="DNA_PHOTOLYASES_1_1"/>
    <property type="match status" value="1"/>
</dbReference>
<dbReference type="Gene3D" id="1.10.579.10">
    <property type="entry name" value="DNA Cyclobutane Dipyrimidine Photolyase, subunit A, domain 3"/>
    <property type="match status" value="1"/>
</dbReference>
<dbReference type="RefSeq" id="WP_008259551.1">
    <property type="nucleotide sequence ID" value="NZ_CP048751.1"/>
</dbReference>
<dbReference type="PROSITE" id="PS51645">
    <property type="entry name" value="PHR_CRY_ALPHA_BETA"/>
    <property type="match status" value="1"/>
</dbReference>
<dbReference type="GO" id="GO:0003904">
    <property type="term" value="F:deoxyribodipyrimidine photo-lyase activity"/>
    <property type="evidence" value="ECO:0007669"/>
    <property type="project" value="UniProtKB-EC"/>
</dbReference>
<evidence type="ECO:0000256" key="3">
    <source>
        <dbReference type="ARBA" id="ARBA00014046"/>
    </source>
</evidence>
<feature type="domain" description="Photolyase/cryptochrome alpha/beta" evidence="11">
    <location>
        <begin position="9"/>
        <end position="136"/>
    </location>
</feature>
<comment type="similarity">
    <text evidence="10">Belongs to the DNA photolyase family.</text>
</comment>
<evidence type="ECO:0000313" key="12">
    <source>
        <dbReference type="EMBL" id="QIH74203.1"/>
    </source>
</evidence>
<dbReference type="InterPro" id="IPR014729">
    <property type="entry name" value="Rossmann-like_a/b/a_fold"/>
</dbReference>
<evidence type="ECO:0000256" key="2">
    <source>
        <dbReference type="ARBA" id="ARBA00013149"/>
    </source>
</evidence>
<name>A0AB37E9W9_9CAUL</name>
<gene>
    <name evidence="12" type="ORF">GYM46_15345</name>
</gene>
<dbReference type="KEGG" id="bmed:GYM46_15345"/>
<evidence type="ECO:0000256" key="10">
    <source>
        <dbReference type="RuleBase" id="RU004182"/>
    </source>
</evidence>
<dbReference type="SUPFAM" id="SSF52425">
    <property type="entry name" value="Cryptochrome/photolyase, N-terminal domain"/>
    <property type="match status" value="1"/>
</dbReference>
<feature type="binding site" evidence="8">
    <location>
        <position position="227"/>
    </location>
    <ligand>
        <name>FAD</name>
        <dbReference type="ChEBI" id="CHEBI:57692"/>
    </ligand>
</feature>
<dbReference type="GO" id="GO:0071949">
    <property type="term" value="F:FAD binding"/>
    <property type="evidence" value="ECO:0007669"/>
    <property type="project" value="TreeGrafter"/>
</dbReference>
<evidence type="ECO:0000256" key="5">
    <source>
        <dbReference type="ARBA" id="ARBA00022827"/>
    </source>
</evidence>
<dbReference type="Gene3D" id="3.40.50.620">
    <property type="entry name" value="HUPs"/>
    <property type="match status" value="1"/>
</dbReference>
<dbReference type="SUPFAM" id="SSF48173">
    <property type="entry name" value="Cryptochrome/photolyase FAD-binding domain"/>
    <property type="match status" value="1"/>
</dbReference>
<dbReference type="InterPro" id="IPR005101">
    <property type="entry name" value="Cryptochr/Photolyase_FAD-bd"/>
</dbReference>
<evidence type="ECO:0000256" key="9">
    <source>
        <dbReference type="PIRSR" id="PIRSR602081-2"/>
    </source>
</evidence>
<evidence type="ECO:0000259" key="11">
    <source>
        <dbReference type="PROSITE" id="PS51645"/>
    </source>
</evidence>
<dbReference type="InterPro" id="IPR018394">
    <property type="entry name" value="DNA_photolyase_1_CS_C"/>
</dbReference>
<dbReference type="PANTHER" id="PTHR11455:SF9">
    <property type="entry name" value="CRYPTOCHROME CIRCADIAN CLOCK 5 ISOFORM X1"/>
    <property type="match status" value="1"/>
</dbReference>
<feature type="binding site" evidence="8">
    <location>
        <begin position="377"/>
        <end position="379"/>
    </location>
    <ligand>
        <name>FAD</name>
        <dbReference type="ChEBI" id="CHEBI:57692"/>
    </ligand>
</feature>
<dbReference type="Gene3D" id="1.25.40.80">
    <property type="match status" value="1"/>
</dbReference>
<comment type="cofactor">
    <cofactor evidence="8">
        <name>FAD</name>
        <dbReference type="ChEBI" id="CHEBI:57692"/>
    </cofactor>
    <text evidence="8">Binds 1 FAD per subunit.</text>
</comment>
<dbReference type="EMBL" id="CP048751">
    <property type="protein sequence ID" value="QIH74203.1"/>
    <property type="molecule type" value="Genomic_DNA"/>
</dbReference>
<dbReference type="Pfam" id="PF03441">
    <property type="entry name" value="FAD_binding_7"/>
    <property type="match status" value="1"/>
</dbReference>
<feature type="site" description="Electron transfer via tryptophanyl radical" evidence="9">
    <location>
        <position position="364"/>
    </location>
</feature>
<reference evidence="12 13" key="1">
    <citation type="submission" date="2020-01" db="EMBL/GenBank/DDBJ databases">
        <authorList>
            <person name="Wang S."/>
        </authorList>
    </citation>
    <scope>NUCLEOTIDE SEQUENCE [LARGE SCALE GENOMIC DNA]</scope>
    <source>
        <strain evidence="12 13">D151-2-6</strain>
    </source>
</reference>
<evidence type="ECO:0000313" key="13">
    <source>
        <dbReference type="Proteomes" id="UP000501325"/>
    </source>
</evidence>
<comment type="cofactor">
    <cofactor evidence="1">
        <name>(6R)-5,10-methylene-5,6,7,8-tetrahydrofolate</name>
        <dbReference type="ChEBI" id="CHEBI:15636"/>
    </cofactor>
</comment>
<feature type="binding site" evidence="8">
    <location>
        <begin position="239"/>
        <end position="243"/>
    </location>
    <ligand>
        <name>FAD</name>
        <dbReference type="ChEBI" id="CHEBI:57692"/>
    </ligand>
</feature>
<keyword evidence="4 8" id="KW-0285">Flavoprotein</keyword>
<organism evidence="12 13">
    <name type="scientific">Brevundimonas mediterranea</name>
    <dbReference type="NCBI Taxonomy" id="74329"/>
    <lineage>
        <taxon>Bacteria</taxon>
        <taxon>Pseudomonadati</taxon>
        <taxon>Pseudomonadota</taxon>
        <taxon>Alphaproteobacteria</taxon>
        <taxon>Caulobacterales</taxon>
        <taxon>Caulobacteraceae</taxon>
        <taxon>Brevundimonas</taxon>
    </lineage>
</organism>
<dbReference type="EC" id="4.1.99.3" evidence="2"/>
<dbReference type="AlphaFoldDB" id="A0AB37E9W9"/>
<evidence type="ECO:0000256" key="1">
    <source>
        <dbReference type="ARBA" id="ARBA00001932"/>
    </source>
</evidence>
<dbReference type="InterPro" id="IPR002081">
    <property type="entry name" value="Cryptochrome/DNA_photolyase_1"/>
</dbReference>
<dbReference type="Proteomes" id="UP000501325">
    <property type="component" value="Chromosome"/>
</dbReference>
<dbReference type="Pfam" id="PF00875">
    <property type="entry name" value="DNA_photolyase"/>
    <property type="match status" value="1"/>
</dbReference>
<sequence length="488" mass="54571">MEFACVATKPVVLWFRRDLRLNDNPALYHAVATGRPILPVFILDRDPDRPAGAASLWWLDKSLRALDDSLRERGSRLILRRGDSLTQLQSLIEDTGADALFMNRLFEPAAFARDAEIAHELKSAGVDCRGFNGSLLARPGAVLNGSDAPYKVFTPFMKALLATAEPPPPTTAPRRIATPDAVQTESIDDWRLHPTRSDWSKGFDWTPGEAGADAALSDFLARGLKTYAKGRDHPALPTTSRLSPHLHWGEISPWRAAQRARGAADAGAVPAGEADKFVAELGWRDFSAHLLHHFPTITDRAFRPEYESMPWRGDPEGLEAWKRGRTGYPLVDAGMRQLWTTGWMHNRVRMVVASFLVKHLLIDWREGEAWFWDTLVDADLASNVQNWQWVAGSGADAAPYFRIFNPITQGEKFDATGGYVRRWVPELRRLPDRWLPSPWTAPPEVLRDAGVRLGKDYPHPILDHAQARARALDALKTVTGRDEQAGHD</sequence>
<feature type="site" description="Electron transfer via tryptophanyl radical" evidence="9">
    <location>
        <position position="311"/>
    </location>
</feature>
<dbReference type="InterPro" id="IPR036134">
    <property type="entry name" value="Crypto/Photolyase_FAD-like_sf"/>
</dbReference>
<dbReference type="PROSITE" id="PS00691">
    <property type="entry name" value="DNA_PHOTOLYASES_1_2"/>
    <property type="match status" value="1"/>
</dbReference>
<evidence type="ECO:0000256" key="4">
    <source>
        <dbReference type="ARBA" id="ARBA00022630"/>
    </source>
</evidence>
<keyword evidence="5 8" id="KW-0274">FAD</keyword>
<comment type="catalytic activity">
    <reaction evidence="7">
        <text>cyclobutadipyrimidine (in DNA) = 2 pyrimidine residues (in DNA).</text>
        <dbReference type="EC" id="4.1.99.3"/>
    </reaction>
</comment>
<keyword evidence="6 10" id="KW-0157">Chromophore</keyword>
<dbReference type="PRINTS" id="PR00147">
    <property type="entry name" value="DNAPHOTLYASE"/>
</dbReference>
<protein>
    <recommendedName>
        <fullName evidence="3">Deoxyribodipyrimidine photo-lyase</fullName>
        <ecNumber evidence="2">4.1.99.3</ecNumber>
    </recommendedName>
</protein>
<feature type="site" description="Electron transfer via tryptophanyl radical" evidence="9">
    <location>
        <position position="387"/>
    </location>
</feature>
<dbReference type="FunFam" id="1.10.579.10:FF:000003">
    <property type="entry name" value="Deoxyribodipyrimidine photo-lyase"/>
    <property type="match status" value="1"/>
</dbReference>
<evidence type="ECO:0000256" key="7">
    <source>
        <dbReference type="ARBA" id="ARBA00033999"/>
    </source>
</evidence>